<evidence type="ECO:0000256" key="6">
    <source>
        <dbReference type="ARBA" id="ARBA00022695"/>
    </source>
</evidence>
<organism evidence="19 20">
    <name type="scientific">Mortierella polycephala</name>
    <dbReference type="NCBI Taxonomy" id="41804"/>
    <lineage>
        <taxon>Eukaryota</taxon>
        <taxon>Fungi</taxon>
        <taxon>Fungi incertae sedis</taxon>
        <taxon>Mucoromycota</taxon>
        <taxon>Mortierellomycotina</taxon>
        <taxon>Mortierellomycetes</taxon>
        <taxon>Mortierellales</taxon>
        <taxon>Mortierellaceae</taxon>
        <taxon>Mortierella</taxon>
    </lineage>
</organism>
<evidence type="ECO:0000256" key="11">
    <source>
        <dbReference type="ARBA" id="ARBA00023204"/>
    </source>
</evidence>
<dbReference type="InterPro" id="IPR025527">
    <property type="entry name" value="HUWE1/Rev1_UBM"/>
</dbReference>
<dbReference type="InterPro" id="IPR012112">
    <property type="entry name" value="REV1"/>
</dbReference>
<dbReference type="GO" id="GO:0017125">
    <property type="term" value="F:deoxycytidyl transferase activity"/>
    <property type="evidence" value="ECO:0007669"/>
    <property type="project" value="TreeGrafter"/>
</dbReference>
<keyword evidence="6" id="KW-0548">Nucleotidyltransferase</keyword>
<feature type="compositionally biased region" description="Polar residues" evidence="16">
    <location>
        <begin position="1022"/>
        <end position="1035"/>
    </location>
</feature>
<dbReference type="PANTHER" id="PTHR45990">
    <property type="entry name" value="DNA REPAIR PROTEIN REV1"/>
    <property type="match status" value="1"/>
</dbReference>
<dbReference type="Pfam" id="PF00817">
    <property type="entry name" value="IMS"/>
    <property type="match status" value="1"/>
</dbReference>
<comment type="cofactor">
    <cofactor evidence="15">
        <name>Mg(2+)</name>
        <dbReference type="ChEBI" id="CHEBI:18420"/>
    </cofactor>
    <text evidence="15">Binds 2 magnesium ions.</text>
</comment>
<evidence type="ECO:0000256" key="4">
    <source>
        <dbReference type="ARBA" id="ARBA00022634"/>
    </source>
</evidence>
<dbReference type="GO" id="GO:0003887">
    <property type="term" value="F:DNA-directed DNA polymerase activity"/>
    <property type="evidence" value="ECO:0007669"/>
    <property type="project" value="InterPro"/>
</dbReference>
<dbReference type="InterPro" id="IPR001126">
    <property type="entry name" value="UmuC"/>
</dbReference>
<name>A0A9P6U3C0_9FUNG</name>
<dbReference type="InterPro" id="IPR036775">
    <property type="entry name" value="DNA_pol_Y-fam_lit_finger_sf"/>
</dbReference>
<dbReference type="SUPFAM" id="SSF52113">
    <property type="entry name" value="BRCT domain"/>
    <property type="match status" value="1"/>
</dbReference>
<evidence type="ECO:0000256" key="14">
    <source>
        <dbReference type="ARBA" id="ARBA00081902"/>
    </source>
</evidence>
<comment type="function">
    <text evidence="13">Deoxycytidyl transferase involved in DNA repair. Transfers a dCMP residue from dCTP to the 3'-end of a DNA primer in a template-dependent reaction. May assist in the first step in the bypass of abasic lesions by the insertion of a nucleotide opposite the lesion. Required for normal induction of mutations by physical and chemical agents. Involved in mitochondrial DNA mutagenesis.</text>
</comment>
<feature type="binding site" evidence="15">
    <location>
        <position position="456"/>
    </location>
    <ligand>
        <name>Mg(2+)</name>
        <dbReference type="ChEBI" id="CHEBI:18420"/>
        <label>1</label>
    </ligand>
</feature>
<feature type="compositionally biased region" description="Basic residues" evidence="16">
    <location>
        <begin position="1167"/>
        <end position="1179"/>
    </location>
</feature>
<dbReference type="Gene3D" id="3.30.1490.100">
    <property type="entry name" value="DNA polymerase, Y-family, little finger domain"/>
    <property type="match status" value="1"/>
</dbReference>
<dbReference type="PIRSF" id="PIRSF036573">
    <property type="entry name" value="REV1"/>
    <property type="match status" value="1"/>
</dbReference>
<dbReference type="FunFam" id="3.40.50.10190:FF:000011">
    <property type="entry name" value="DNA repair protein REV1"/>
    <property type="match status" value="1"/>
</dbReference>
<dbReference type="SUPFAM" id="SSF100879">
    <property type="entry name" value="Lesion bypass DNA polymerase (Y-family), little finger domain"/>
    <property type="match status" value="1"/>
</dbReference>
<feature type="compositionally biased region" description="Basic and acidic residues" evidence="16">
    <location>
        <begin position="171"/>
        <end position="188"/>
    </location>
</feature>
<evidence type="ECO:0000259" key="18">
    <source>
        <dbReference type="PROSITE" id="PS50173"/>
    </source>
</evidence>
<keyword evidence="12" id="KW-0539">Nucleus</keyword>
<evidence type="ECO:0000313" key="20">
    <source>
        <dbReference type="Proteomes" id="UP000726737"/>
    </source>
</evidence>
<dbReference type="Proteomes" id="UP000726737">
    <property type="component" value="Unassembled WGS sequence"/>
</dbReference>
<feature type="region of interest" description="Disordered" evidence="16">
    <location>
        <begin position="657"/>
        <end position="700"/>
    </location>
</feature>
<dbReference type="PANTHER" id="PTHR45990:SF1">
    <property type="entry name" value="DNA REPAIR PROTEIN REV1"/>
    <property type="match status" value="1"/>
</dbReference>
<evidence type="ECO:0000256" key="16">
    <source>
        <dbReference type="SAM" id="MobiDB-lite"/>
    </source>
</evidence>
<feature type="domain" description="UmuC" evidence="18">
    <location>
        <begin position="452"/>
        <end position="662"/>
    </location>
</feature>
<feature type="compositionally biased region" description="Polar residues" evidence="16">
    <location>
        <begin position="192"/>
        <end position="203"/>
    </location>
</feature>
<dbReference type="Pfam" id="PF16589">
    <property type="entry name" value="BRCT_2"/>
    <property type="match status" value="1"/>
</dbReference>
<dbReference type="Gene3D" id="3.30.70.270">
    <property type="match status" value="1"/>
</dbReference>
<dbReference type="OrthoDB" id="427711at2759"/>
<evidence type="ECO:0000256" key="10">
    <source>
        <dbReference type="ARBA" id="ARBA00023125"/>
    </source>
</evidence>
<keyword evidence="9 15" id="KW-0460">Magnesium</keyword>
<evidence type="ECO:0000256" key="8">
    <source>
        <dbReference type="ARBA" id="ARBA00022763"/>
    </source>
</evidence>
<feature type="compositionally biased region" description="Low complexity" evidence="16">
    <location>
        <begin position="1151"/>
        <end position="1166"/>
    </location>
</feature>
<feature type="binding site" evidence="15">
    <location>
        <position position="555"/>
    </location>
    <ligand>
        <name>Mg(2+)</name>
        <dbReference type="ChEBI" id="CHEBI:18420"/>
        <label>1</label>
    </ligand>
</feature>
<dbReference type="GO" id="GO:0003684">
    <property type="term" value="F:damaged DNA binding"/>
    <property type="evidence" value="ECO:0007669"/>
    <property type="project" value="InterPro"/>
</dbReference>
<dbReference type="EMBL" id="JAAAJA010000245">
    <property type="protein sequence ID" value="KAG0257811.1"/>
    <property type="molecule type" value="Genomic_DNA"/>
</dbReference>
<dbReference type="FunFam" id="3.30.1490.100:FF:000001">
    <property type="entry name" value="DNA repair protein REV1"/>
    <property type="match status" value="1"/>
</dbReference>
<evidence type="ECO:0000256" key="2">
    <source>
        <dbReference type="ARBA" id="ARBA00010945"/>
    </source>
</evidence>
<feature type="compositionally biased region" description="Basic and acidic residues" evidence="16">
    <location>
        <begin position="928"/>
        <end position="938"/>
    </location>
</feature>
<gene>
    <name evidence="19" type="primary">REV1</name>
    <name evidence="19" type="ORF">BG011_003740</name>
</gene>
<dbReference type="Gene3D" id="3.40.50.10190">
    <property type="entry name" value="BRCT domain"/>
    <property type="match status" value="1"/>
</dbReference>
<evidence type="ECO:0000259" key="17">
    <source>
        <dbReference type="PROSITE" id="PS50172"/>
    </source>
</evidence>
<dbReference type="GO" id="GO:0070987">
    <property type="term" value="P:error-free translesion synthesis"/>
    <property type="evidence" value="ECO:0007669"/>
    <property type="project" value="TreeGrafter"/>
</dbReference>
<dbReference type="InterPro" id="IPR036420">
    <property type="entry name" value="BRCT_dom_sf"/>
</dbReference>
<dbReference type="Pfam" id="PF14377">
    <property type="entry name" value="UBM"/>
    <property type="match status" value="2"/>
</dbReference>
<dbReference type="Gene3D" id="1.20.58.1280">
    <property type="entry name" value="DNA repair protein Rev1, C-terminal domain"/>
    <property type="match status" value="1"/>
</dbReference>
<evidence type="ECO:0000256" key="9">
    <source>
        <dbReference type="ARBA" id="ARBA00022842"/>
    </source>
</evidence>
<dbReference type="InterPro" id="IPR038401">
    <property type="entry name" value="Rev1_C_sf"/>
</dbReference>
<keyword evidence="5 19" id="KW-0808">Transferase</keyword>
<dbReference type="CDD" id="cd17719">
    <property type="entry name" value="BRCT_Rev1"/>
    <property type="match status" value="1"/>
</dbReference>
<feature type="region of interest" description="Disordered" evidence="16">
    <location>
        <begin position="164"/>
        <end position="203"/>
    </location>
</feature>
<comment type="subcellular location">
    <subcellularLocation>
        <location evidence="1">Nucleus</location>
    </subcellularLocation>
</comment>
<feature type="region of interest" description="Disordered" evidence="16">
    <location>
        <begin position="1120"/>
        <end position="1217"/>
    </location>
</feature>
<evidence type="ECO:0000256" key="5">
    <source>
        <dbReference type="ARBA" id="ARBA00022679"/>
    </source>
</evidence>
<proteinExistence type="inferred from homology"/>
<dbReference type="Pfam" id="PF16727">
    <property type="entry name" value="REV1_C"/>
    <property type="match status" value="1"/>
</dbReference>
<keyword evidence="11" id="KW-0234">DNA repair</keyword>
<dbReference type="Gene3D" id="3.40.1170.60">
    <property type="match status" value="1"/>
</dbReference>
<dbReference type="GO" id="GO:0005634">
    <property type="term" value="C:nucleus"/>
    <property type="evidence" value="ECO:0007669"/>
    <property type="project" value="UniProtKB-SubCell"/>
</dbReference>
<keyword evidence="8" id="KW-0227">DNA damage</keyword>
<dbReference type="Gene3D" id="6.10.250.1490">
    <property type="match status" value="1"/>
</dbReference>
<dbReference type="GO" id="GO:0006281">
    <property type="term" value="P:DNA repair"/>
    <property type="evidence" value="ECO:0007669"/>
    <property type="project" value="UniProtKB-KW"/>
</dbReference>
<dbReference type="InterPro" id="IPR043502">
    <property type="entry name" value="DNA/RNA_pol_sf"/>
</dbReference>
<feature type="compositionally biased region" description="Polar residues" evidence="16">
    <location>
        <begin position="980"/>
        <end position="1007"/>
    </location>
</feature>
<reference evidence="19" key="1">
    <citation type="journal article" date="2020" name="Fungal Divers.">
        <title>Resolving the Mortierellaceae phylogeny through synthesis of multi-gene phylogenetics and phylogenomics.</title>
        <authorList>
            <person name="Vandepol N."/>
            <person name="Liber J."/>
            <person name="Desiro A."/>
            <person name="Na H."/>
            <person name="Kennedy M."/>
            <person name="Barry K."/>
            <person name="Grigoriev I.V."/>
            <person name="Miller A.N."/>
            <person name="O'Donnell K."/>
            <person name="Stajich J.E."/>
            <person name="Bonito G."/>
        </authorList>
    </citation>
    <scope>NUCLEOTIDE SEQUENCE</scope>
    <source>
        <strain evidence="19">KOD948</strain>
    </source>
</reference>
<evidence type="ECO:0000256" key="1">
    <source>
        <dbReference type="ARBA" id="ARBA00004123"/>
    </source>
</evidence>
<comment type="similarity">
    <text evidence="2">Belongs to the DNA polymerase type-Y family.</text>
</comment>
<dbReference type="Pfam" id="PF11799">
    <property type="entry name" value="IMS_C"/>
    <property type="match status" value="1"/>
</dbReference>
<dbReference type="InterPro" id="IPR001357">
    <property type="entry name" value="BRCT_dom"/>
</dbReference>
<dbReference type="GO" id="GO:0042276">
    <property type="term" value="P:error-prone translesion synthesis"/>
    <property type="evidence" value="ECO:0007669"/>
    <property type="project" value="InterPro"/>
</dbReference>
<accession>A0A9P6U3C0</accession>
<feature type="compositionally biased region" description="Acidic residues" evidence="16">
    <location>
        <begin position="1192"/>
        <end position="1203"/>
    </location>
</feature>
<evidence type="ECO:0000256" key="12">
    <source>
        <dbReference type="ARBA" id="ARBA00023242"/>
    </source>
</evidence>
<dbReference type="SMART" id="SM00292">
    <property type="entry name" value="BRCT"/>
    <property type="match status" value="1"/>
</dbReference>
<evidence type="ECO:0000256" key="3">
    <source>
        <dbReference type="ARBA" id="ARBA00020399"/>
    </source>
</evidence>
<dbReference type="InterPro" id="IPR043128">
    <property type="entry name" value="Rev_trsase/Diguanyl_cyclase"/>
</dbReference>
<dbReference type="GO" id="GO:0046872">
    <property type="term" value="F:metal ion binding"/>
    <property type="evidence" value="ECO:0007669"/>
    <property type="project" value="UniProtKB-KW"/>
</dbReference>
<evidence type="ECO:0000256" key="15">
    <source>
        <dbReference type="PIRSR" id="PIRSR036573-2"/>
    </source>
</evidence>
<evidence type="ECO:0000256" key="7">
    <source>
        <dbReference type="ARBA" id="ARBA00022723"/>
    </source>
</evidence>
<comment type="caution">
    <text evidence="19">The sequence shown here is derived from an EMBL/GenBank/DDBJ whole genome shotgun (WGS) entry which is preliminary data.</text>
</comment>
<feature type="region of interest" description="Disordered" evidence="16">
    <location>
        <begin position="980"/>
        <end position="1035"/>
    </location>
</feature>
<dbReference type="Gene3D" id="1.10.150.20">
    <property type="entry name" value="5' to 3' exonuclease, C-terminal subdomain"/>
    <property type="match status" value="1"/>
</dbReference>
<dbReference type="InterPro" id="IPR031991">
    <property type="entry name" value="Rev1_C"/>
</dbReference>
<feature type="compositionally biased region" description="Low complexity" evidence="16">
    <location>
        <begin position="1321"/>
        <end position="1330"/>
    </location>
</feature>
<feature type="region of interest" description="Disordered" evidence="16">
    <location>
        <begin position="917"/>
        <end position="939"/>
    </location>
</feature>
<dbReference type="Gene3D" id="6.10.250.1630">
    <property type="match status" value="1"/>
</dbReference>
<keyword evidence="20" id="KW-1185">Reference proteome</keyword>
<dbReference type="InterPro" id="IPR017961">
    <property type="entry name" value="DNA_pol_Y-fam_little_finger"/>
</dbReference>
<dbReference type="PROSITE" id="PS50172">
    <property type="entry name" value="BRCT"/>
    <property type="match status" value="1"/>
</dbReference>
<dbReference type="SUPFAM" id="SSF56672">
    <property type="entry name" value="DNA/RNA polymerases"/>
    <property type="match status" value="2"/>
</dbReference>
<sequence>MEREQEEDDPYKGIGFGDFGTYIKHKKQKLQIQHDEIAALASSDTPQIFERVVIYVNGYTDPPIHDLRNMIVQRGGEFRQFLSKSQITHIIASNLTQAKMKEFRNYKVAKPAWIVESVRANRLLPWHKFSTIRVPETFSKFGAQFQSSPSSTSSLTPTATDSLGVLTSSRSELDSAVDKDKDKDKDMDMDNGTASTNPLQENIPDTQKFNLSAAEPLSSGIDAESDQDMDISAFMDVDAAPWGDTAFDESLDVIDEVFTPPIAPQGSDVGDHMLEQKDDEDEAFFKNLDLDQLEYQASPPTAAARSRSFRDIAETQSDKGVEQPIQVQPNWKQTGQTAALSTTNRHIVHNPFALSDMPPPIATASADDGSIGMGDEVVVAGGEVDNRHPTLIELSVPWNRLNSSIQPGFVEKYYQSSRLHYLSTWKAKLREVTAQIQKDKVTIPSKSRNKSIMHVDFDCFFASVATRDKPELLNKPIAVAHGSGGSTSNSEIASCNYLAREFGVKNGMQLKGARALCPDLIVVPYEFQQYEDISIDFYKILLSYADELQAVSVDEALVDVSSRCSPDWDEQDNVQLRHGVPSGQETAEAMQRMCPKELVQRVRDEIFQATGCHASVGMGPNILLAKLSTKRAKPHGQYIWPSAPGTERTLSELQGDAFSPLGADSHDQGSAHFSSSYYGASQATQQPTTGPESTIVNKPKRRDALNIKDLPGVGYKLIQDLQGRFSVQTLYELQQISREELQRICGMKTGEMLYNSCRGIDETTLASDREKARQSVSAEISWGVRFENQDQVNDFVRDLSQEVSKRLKEIDRKGKSVIIKVMKRKEFVKGRWKHLGHGPVDNFARTGQLPMYTDDPVLIAKEALNLLRYFKFDVLDLRGLGIQVVKLNNDVVHTVPKSIFEAQDSMNQTTLTSAMFQQRRVQQPPPKPENESGSRINDDIVVPPVNQEQHARMEIDSETFKELPKEIQDELSRHHRLVFINQSPRGTNNHQGSESELSSLDHSQQGDPIQPRVAEEDEGTAAPNQHSQLPPWSQVNPAELMALSTPVMRETLEAYANRQLAGHGLHTEGLQNQPTDDTILPSPSKLDKSVLQALPPEIRAEIEQEYTHIMQNNALIQKLVKPSSSSNRSKSQNTGHLLGNQGPIIDQPAQGSSSRGRGRGSTSRSTGRGRPRGRPRGRGNGRSGSTKRGNVYEDEDSGREEEADNHANDPSGMVPELDRDFLNALPADIRAEIEAAHQLELVKIRLKNGTRSAATRSRNRKQHGVDHTVRMINSIPDPVVPEKPTLMGQREVEPLRTMLGEWVQSTLVQNDVLKDQETGQDNSSDQGSSESKSDHHAAALYDEGPNPEDVRSFSDFLVRVIFMERDLERVRLLLRCLRRKIEVNERMAAPVDADSKHVRVVMTWRQAFESVQDVVQRLVLELYGGTLTLG</sequence>
<feature type="binding site" evidence="15">
    <location>
        <position position="554"/>
    </location>
    <ligand>
        <name>Mg(2+)</name>
        <dbReference type="ChEBI" id="CHEBI:18420"/>
        <label>1</label>
    </ligand>
</feature>
<keyword evidence="10" id="KW-0238">DNA-binding</keyword>
<protein>
    <recommendedName>
        <fullName evidence="3">DNA repair protein REV1</fullName>
    </recommendedName>
    <alternativeName>
        <fullName evidence="14">Reversionless protein 1</fullName>
    </alternativeName>
</protein>
<dbReference type="Pfam" id="PF21999">
    <property type="entry name" value="IMS_HHH_1"/>
    <property type="match status" value="1"/>
</dbReference>
<feature type="domain" description="BRCT" evidence="17">
    <location>
        <begin position="44"/>
        <end position="131"/>
    </location>
</feature>
<evidence type="ECO:0000313" key="19">
    <source>
        <dbReference type="EMBL" id="KAG0257811.1"/>
    </source>
</evidence>
<dbReference type="PROSITE" id="PS50173">
    <property type="entry name" value="UMUC"/>
    <property type="match status" value="1"/>
</dbReference>
<feature type="compositionally biased region" description="Polar residues" evidence="16">
    <location>
        <begin position="671"/>
        <end position="696"/>
    </location>
</feature>
<evidence type="ECO:0000256" key="13">
    <source>
        <dbReference type="ARBA" id="ARBA00058985"/>
    </source>
</evidence>
<keyword evidence="7 15" id="KW-0479">Metal-binding</keyword>
<dbReference type="InterPro" id="IPR053848">
    <property type="entry name" value="IMS_HHH_1"/>
</dbReference>
<keyword evidence="4" id="KW-0237">DNA synthesis</keyword>
<feature type="region of interest" description="Disordered" evidence="16">
    <location>
        <begin position="1317"/>
        <end position="1346"/>
    </location>
</feature>